<feature type="compositionally biased region" description="Basic residues" evidence="1">
    <location>
        <begin position="206"/>
        <end position="218"/>
    </location>
</feature>
<sequence length="505" mass="52846">MSIAALNPILDYGAARFDHLYPHSPSQYNLTNLTPSTYLTMEQVAVGAPGSGSAGAFGFPGQQQQFSYPPVPTNSLSQPTSSTSAFTTSNQTTRKRKPSYRPDASDSDSDTAPSLITPQSTITTFPRRKLKRARLYPQDDLGFTSDSDSSMPFASSFAHLRIDPNASPAASEEGDGARYAFADMRLDGNASGSNASVDGSSIRSRGSSKSRTKPKLKSRIVDLSDGQDLEAVDESDDGDVADVEGDLDSISSGSTLQGRKRRSMDEGDEEAGGSSSGSGASAAVTDTEMDSLEGGTVRHPVKRARGPAGEPIVPVFTGEASGAMDPAARMAVVKFRGEGEVFVPPLSTASHTSSSSAASTSTPSFTLNQPFTTLIPPATTTQPTVMPIPYPLPIPITPTAPDSQVIVYTGGKWNPPGTYPSPPTSNASSRITELDSDGEDEGCDGDDEREEGAVRGLGRGRSVKRRGSRCLSGMEIRGLGSGTEVEGGMDMDRDGGAGESMDVDL</sequence>
<proteinExistence type="predicted"/>
<keyword evidence="3" id="KW-1185">Reference proteome</keyword>
<comment type="caution">
    <text evidence="2">The sequence shown here is derived from an EMBL/GenBank/DDBJ whole genome shotgun (WGS) entry which is preliminary data.</text>
</comment>
<protein>
    <submittedName>
        <fullName evidence="2">Uncharacterized protein</fullName>
    </submittedName>
</protein>
<feature type="compositionally biased region" description="Acidic residues" evidence="1">
    <location>
        <begin position="225"/>
        <end position="247"/>
    </location>
</feature>
<evidence type="ECO:0000313" key="2">
    <source>
        <dbReference type="EMBL" id="KAJ3056874.1"/>
    </source>
</evidence>
<feature type="compositionally biased region" description="Low complexity" evidence="1">
    <location>
        <begin position="56"/>
        <end position="68"/>
    </location>
</feature>
<feature type="region of interest" description="Disordered" evidence="1">
    <location>
        <begin position="413"/>
        <end position="505"/>
    </location>
</feature>
<feature type="compositionally biased region" description="Acidic residues" evidence="1">
    <location>
        <begin position="434"/>
        <end position="450"/>
    </location>
</feature>
<dbReference type="EMBL" id="JADGJD010000018">
    <property type="protein sequence ID" value="KAJ3056874.1"/>
    <property type="molecule type" value="Genomic_DNA"/>
</dbReference>
<reference evidence="2" key="1">
    <citation type="submission" date="2020-05" db="EMBL/GenBank/DDBJ databases">
        <title>Phylogenomic resolution of chytrid fungi.</title>
        <authorList>
            <person name="Stajich J.E."/>
            <person name="Amses K."/>
            <person name="Simmons R."/>
            <person name="Seto K."/>
            <person name="Myers J."/>
            <person name="Bonds A."/>
            <person name="Quandt C.A."/>
            <person name="Barry K."/>
            <person name="Liu P."/>
            <person name="Grigoriev I."/>
            <person name="Longcore J.E."/>
            <person name="James T.Y."/>
        </authorList>
    </citation>
    <scope>NUCLEOTIDE SEQUENCE</scope>
    <source>
        <strain evidence="2">JEL0318</strain>
    </source>
</reference>
<evidence type="ECO:0000313" key="3">
    <source>
        <dbReference type="Proteomes" id="UP001212841"/>
    </source>
</evidence>
<gene>
    <name evidence="2" type="ORF">HK097_003410</name>
</gene>
<dbReference type="AlphaFoldDB" id="A0AAD5X9Z0"/>
<dbReference type="Proteomes" id="UP001212841">
    <property type="component" value="Unassembled WGS sequence"/>
</dbReference>
<feature type="region of interest" description="Disordered" evidence="1">
    <location>
        <begin position="55"/>
        <end position="128"/>
    </location>
</feature>
<name>A0AAD5X9Z0_9FUNG</name>
<organism evidence="2 3">
    <name type="scientific">Rhizophlyctis rosea</name>
    <dbReference type="NCBI Taxonomy" id="64517"/>
    <lineage>
        <taxon>Eukaryota</taxon>
        <taxon>Fungi</taxon>
        <taxon>Fungi incertae sedis</taxon>
        <taxon>Chytridiomycota</taxon>
        <taxon>Chytridiomycota incertae sedis</taxon>
        <taxon>Chytridiomycetes</taxon>
        <taxon>Rhizophlyctidales</taxon>
        <taxon>Rhizophlyctidaceae</taxon>
        <taxon>Rhizophlyctis</taxon>
    </lineage>
</organism>
<feature type="compositionally biased region" description="Polar residues" evidence="1">
    <location>
        <begin position="73"/>
        <end position="92"/>
    </location>
</feature>
<evidence type="ECO:0000256" key="1">
    <source>
        <dbReference type="SAM" id="MobiDB-lite"/>
    </source>
</evidence>
<feature type="region of interest" description="Disordered" evidence="1">
    <location>
        <begin position="188"/>
        <end position="310"/>
    </location>
</feature>
<accession>A0AAD5X9Z0</accession>